<organism evidence="2 3">
    <name type="scientific">Ignicoccus islandicus DSM 13165</name>
    <dbReference type="NCBI Taxonomy" id="940295"/>
    <lineage>
        <taxon>Archaea</taxon>
        <taxon>Thermoproteota</taxon>
        <taxon>Thermoprotei</taxon>
        <taxon>Desulfurococcales</taxon>
        <taxon>Desulfurococcaceae</taxon>
        <taxon>Ignicoccus</taxon>
    </lineage>
</organism>
<keyword evidence="1" id="KW-0812">Transmembrane</keyword>
<evidence type="ECO:0000256" key="1">
    <source>
        <dbReference type="SAM" id="Phobius"/>
    </source>
</evidence>
<feature type="transmembrane region" description="Helical" evidence="1">
    <location>
        <begin position="20"/>
        <end position="38"/>
    </location>
</feature>
<keyword evidence="3" id="KW-1185">Reference proteome</keyword>
<dbReference type="KEGG" id="iis:EYM_06885"/>
<reference evidence="2 3" key="1">
    <citation type="submission" date="2013-11" db="EMBL/GenBank/DDBJ databases">
        <title>Comparative genomics of Ignicoccus.</title>
        <authorList>
            <person name="Podar M."/>
        </authorList>
    </citation>
    <scope>NUCLEOTIDE SEQUENCE [LARGE SCALE GENOMIC DNA]</scope>
    <source>
        <strain evidence="2 3">DSM 13165</strain>
    </source>
</reference>
<dbReference type="STRING" id="940295.EYM_06885"/>
<sequence>MREYLIPAQCSLNEDGRKVALYSSIGLASAILFFPWLGPVLAASSILTAASIQAVNCNKKKKIKVRRSVERFGDTLLVKVIGPKQSEIVEVSSVQPLKGSLKSSSGILEYQIDLKTQPFVYWNGILVKVERGKCECSGYLPLNEFYAVWKIEELGLAKVIEVEGGYQAIPEIEGAREYRPGDEPRLVIWKTLNPMGTVKVKELKRVREEVVKNPNLKTFSVELGPWKINECFRSFAESVAEFLRDTGMKEVKENADLLVIGPNASIKRAANYFLLNPLACIPNVRDLFPAIEIIERKVEIELRNFMSRLSSMGSVRVIPWLEPPRYRLY</sequence>
<gene>
    <name evidence="2" type="ORF">EYM_06885</name>
</gene>
<protein>
    <submittedName>
        <fullName evidence="2">Uncharacterized protein</fullName>
    </submittedName>
</protein>
<name>A0A0U2MBP3_9CREN</name>
<dbReference type="Proteomes" id="UP000060778">
    <property type="component" value="Chromosome"/>
</dbReference>
<keyword evidence="1" id="KW-0472">Membrane</keyword>
<dbReference type="GeneID" id="30680750"/>
<keyword evidence="1" id="KW-1133">Transmembrane helix</keyword>
<proteinExistence type="predicted"/>
<dbReference type="OrthoDB" id="386140at2157"/>
<evidence type="ECO:0000313" key="2">
    <source>
        <dbReference type="EMBL" id="ALU12733.1"/>
    </source>
</evidence>
<evidence type="ECO:0000313" key="3">
    <source>
        <dbReference type="Proteomes" id="UP000060778"/>
    </source>
</evidence>
<accession>A0A0U2MBP3</accession>
<dbReference type="AlphaFoldDB" id="A0A0U2MBP3"/>
<dbReference type="RefSeq" id="WP_075050314.1">
    <property type="nucleotide sequence ID" value="NZ_CP006867.1"/>
</dbReference>
<dbReference type="EMBL" id="CP006867">
    <property type="protein sequence ID" value="ALU12733.1"/>
    <property type="molecule type" value="Genomic_DNA"/>
</dbReference>